<feature type="domain" description="Nitroreductase" evidence="6">
    <location>
        <begin position="10"/>
        <end position="164"/>
    </location>
</feature>
<evidence type="ECO:0000313" key="8">
    <source>
        <dbReference type="Proteomes" id="UP001589628"/>
    </source>
</evidence>
<evidence type="ECO:0000256" key="5">
    <source>
        <dbReference type="PIRNR" id="PIRNR005426"/>
    </source>
</evidence>
<comment type="caution">
    <text evidence="7">The sequence shown here is derived from an EMBL/GenBank/DDBJ whole genome shotgun (WGS) entry which is preliminary data.</text>
</comment>
<dbReference type="Proteomes" id="UP001589628">
    <property type="component" value="Unassembled WGS sequence"/>
</dbReference>
<keyword evidence="3 5" id="KW-0288">FMN</keyword>
<dbReference type="RefSeq" id="WP_027312620.1">
    <property type="nucleotide sequence ID" value="NZ_JBHLZN010000006.1"/>
</dbReference>
<evidence type="ECO:0000256" key="3">
    <source>
        <dbReference type="ARBA" id="ARBA00022643"/>
    </source>
</evidence>
<evidence type="ECO:0000313" key="7">
    <source>
        <dbReference type="EMBL" id="MFB9887761.1"/>
    </source>
</evidence>
<dbReference type="InterPro" id="IPR000415">
    <property type="entry name" value="Nitroreductase-like"/>
</dbReference>
<keyword evidence="2 5" id="KW-0285">Flavoprotein</keyword>
<protein>
    <submittedName>
        <fullName evidence="7">Nitroreductase family protein</fullName>
    </submittedName>
</protein>
<dbReference type="PANTHER" id="PTHR43425:SF2">
    <property type="entry name" value="OXYGEN-INSENSITIVE NADPH NITROREDUCTASE"/>
    <property type="match status" value="1"/>
</dbReference>
<dbReference type="SUPFAM" id="SSF55469">
    <property type="entry name" value="FMN-dependent nitroreductase-like"/>
    <property type="match status" value="1"/>
</dbReference>
<accession>A0ABV5ZHX7</accession>
<dbReference type="EMBL" id="JBHLZN010000006">
    <property type="protein sequence ID" value="MFB9887761.1"/>
    <property type="molecule type" value="Genomic_DNA"/>
</dbReference>
<dbReference type="Gene3D" id="3.40.109.10">
    <property type="entry name" value="NADH Oxidase"/>
    <property type="match status" value="1"/>
</dbReference>
<gene>
    <name evidence="7" type="ORF">ACFFLH_15195</name>
</gene>
<dbReference type="Pfam" id="PF00881">
    <property type="entry name" value="Nitroreductase"/>
    <property type="match status" value="1"/>
</dbReference>
<sequence>MTHPVITQLLQRRSVRQFSGAAVAEADLQLILQAAQQAPTSINGQQVSLIVTRDKARIARIAELAGGQPQVAGADVFITLVMDFNRTAIATELAGATQVIEQSAEGLMAGAVDVGIMLNAIQTAANALGYGSTAIGGIRANPAAMIDLLQLPSKTFPLAGLTLGVPDPSQPGVVKPRVPLASFAMNEHYNQQAVRQGVEQYDQQLRQFWDSIGLREMPSYAQSTANYYQRIYFPTVAENLQQQGFAFKDQ</sequence>
<reference evidence="7 8" key="1">
    <citation type="submission" date="2024-09" db="EMBL/GenBank/DDBJ databases">
        <authorList>
            <person name="Sun Q."/>
            <person name="Mori K."/>
        </authorList>
    </citation>
    <scope>NUCLEOTIDE SEQUENCE [LARGE SCALE GENOMIC DNA]</scope>
    <source>
        <strain evidence="7 8">ATCC 51285</strain>
    </source>
</reference>
<evidence type="ECO:0000256" key="4">
    <source>
        <dbReference type="ARBA" id="ARBA00023002"/>
    </source>
</evidence>
<evidence type="ECO:0000256" key="2">
    <source>
        <dbReference type="ARBA" id="ARBA00022630"/>
    </source>
</evidence>
<keyword evidence="8" id="KW-1185">Reference proteome</keyword>
<dbReference type="PIRSF" id="PIRSF005426">
    <property type="entry name" value="Frp"/>
    <property type="match status" value="1"/>
</dbReference>
<comment type="similarity">
    <text evidence="1 5">Belongs to the flavin oxidoreductase frp family.</text>
</comment>
<dbReference type="InterPro" id="IPR016446">
    <property type="entry name" value="Flavin_OxRdtase_Frp"/>
</dbReference>
<keyword evidence="5" id="KW-0521">NADP</keyword>
<dbReference type="PANTHER" id="PTHR43425">
    <property type="entry name" value="OXYGEN-INSENSITIVE NADPH NITROREDUCTASE"/>
    <property type="match status" value="1"/>
</dbReference>
<evidence type="ECO:0000256" key="1">
    <source>
        <dbReference type="ARBA" id="ARBA00008366"/>
    </source>
</evidence>
<name>A0ABV5ZHX7_9GAMM</name>
<organism evidence="7 8">
    <name type="scientific">Balneatrix alpica</name>
    <dbReference type="NCBI Taxonomy" id="75684"/>
    <lineage>
        <taxon>Bacteria</taxon>
        <taxon>Pseudomonadati</taxon>
        <taxon>Pseudomonadota</taxon>
        <taxon>Gammaproteobacteria</taxon>
        <taxon>Oceanospirillales</taxon>
        <taxon>Balneatrichaceae</taxon>
        <taxon>Balneatrix</taxon>
    </lineage>
</organism>
<keyword evidence="4 5" id="KW-0560">Oxidoreductase</keyword>
<proteinExistence type="inferred from homology"/>
<evidence type="ECO:0000259" key="6">
    <source>
        <dbReference type="Pfam" id="PF00881"/>
    </source>
</evidence>
<dbReference type="InterPro" id="IPR029479">
    <property type="entry name" value="Nitroreductase"/>
</dbReference>